<accession>A0A2P5CRZ0</accession>
<dbReference type="OrthoDB" id="10447818at2759"/>
<comment type="caution">
    <text evidence="2">The sequence shown here is derived from an EMBL/GenBank/DDBJ whole genome shotgun (WGS) entry which is preliminary data.</text>
</comment>
<name>A0A2P5CRZ0_TREOI</name>
<sequence>MREFYRHDMIKGRRKDLKKEWRKAVVIYRQDFDIQWSIINKGLSRKLRRRVEVALLHPDRAVLWCLSEGEKRKMLRYAYCSLHNTRLVKVVDWNQREYWDQLRIAGRNKWVGVDGLPLNWWNKHVLKVLGSKLGGLLENQSRWVYVMSMTISSHCQQGDTKATAAGLVGKDGRSKKNPRNSPVMAWHI</sequence>
<gene>
    <name evidence="2" type="ORF">TorRG33x02_275110</name>
</gene>
<evidence type="ECO:0000313" key="3">
    <source>
        <dbReference type="Proteomes" id="UP000237000"/>
    </source>
</evidence>
<reference evidence="3" key="1">
    <citation type="submission" date="2016-06" db="EMBL/GenBank/DDBJ databases">
        <title>Parallel loss of symbiosis genes in relatives of nitrogen-fixing non-legume Parasponia.</title>
        <authorList>
            <person name="Van Velzen R."/>
            <person name="Holmer R."/>
            <person name="Bu F."/>
            <person name="Rutten L."/>
            <person name="Van Zeijl A."/>
            <person name="Liu W."/>
            <person name="Santuari L."/>
            <person name="Cao Q."/>
            <person name="Sharma T."/>
            <person name="Shen D."/>
            <person name="Roswanjaya Y."/>
            <person name="Wardhani T."/>
            <person name="Kalhor M.S."/>
            <person name="Jansen J."/>
            <person name="Van den Hoogen J."/>
            <person name="Gungor B."/>
            <person name="Hartog M."/>
            <person name="Hontelez J."/>
            <person name="Verver J."/>
            <person name="Yang W.-C."/>
            <person name="Schijlen E."/>
            <person name="Repin R."/>
            <person name="Schilthuizen M."/>
            <person name="Schranz E."/>
            <person name="Heidstra R."/>
            <person name="Miyata K."/>
            <person name="Fedorova E."/>
            <person name="Kohlen W."/>
            <person name="Bisseling T."/>
            <person name="Smit S."/>
            <person name="Geurts R."/>
        </authorList>
    </citation>
    <scope>NUCLEOTIDE SEQUENCE [LARGE SCALE GENOMIC DNA]</scope>
    <source>
        <strain evidence="3">cv. RG33-2</strain>
    </source>
</reference>
<dbReference type="AlphaFoldDB" id="A0A2P5CRZ0"/>
<evidence type="ECO:0000313" key="2">
    <source>
        <dbReference type="EMBL" id="PON63801.1"/>
    </source>
</evidence>
<dbReference type="Proteomes" id="UP000237000">
    <property type="component" value="Unassembled WGS sequence"/>
</dbReference>
<evidence type="ECO:0000256" key="1">
    <source>
        <dbReference type="SAM" id="MobiDB-lite"/>
    </source>
</evidence>
<keyword evidence="3" id="KW-1185">Reference proteome</keyword>
<feature type="region of interest" description="Disordered" evidence="1">
    <location>
        <begin position="166"/>
        <end position="188"/>
    </location>
</feature>
<proteinExistence type="predicted"/>
<dbReference type="EMBL" id="JXTC01000333">
    <property type="protein sequence ID" value="PON63801.1"/>
    <property type="molecule type" value="Genomic_DNA"/>
</dbReference>
<dbReference type="InParanoid" id="A0A2P5CRZ0"/>
<protein>
    <submittedName>
        <fullName evidence="2">Uncharacterized protein</fullName>
    </submittedName>
</protein>
<organism evidence="2 3">
    <name type="scientific">Trema orientale</name>
    <name type="common">Charcoal tree</name>
    <name type="synonym">Celtis orientalis</name>
    <dbReference type="NCBI Taxonomy" id="63057"/>
    <lineage>
        <taxon>Eukaryota</taxon>
        <taxon>Viridiplantae</taxon>
        <taxon>Streptophyta</taxon>
        <taxon>Embryophyta</taxon>
        <taxon>Tracheophyta</taxon>
        <taxon>Spermatophyta</taxon>
        <taxon>Magnoliopsida</taxon>
        <taxon>eudicotyledons</taxon>
        <taxon>Gunneridae</taxon>
        <taxon>Pentapetalae</taxon>
        <taxon>rosids</taxon>
        <taxon>fabids</taxon>
        <taxon>Rosales</taxon>
        <taxon>Cannabaceae</taxon>
        <taxon>Trema</taxon>
    </lineage>
</organism>